<comment type="similarity">
    <text evidence="2 8">Belongs to the Mediator complex subunit 17 family.</text>
</comment>
<keyword evidence="10" id="KW-1185">Reference proteome</keyword>
<dbReference type="OrthoDB" id="5319830at2759"/>
<evidence type="ECO:0000256" key="8">
    <source>
        <dbReference type="RuleBase" id="RU364140"/>
    </source>
</evidence>
<dbReference type="EMBL" id="JAAVMX010000003">
    <property type="protein sequence ID" value="KAF4509880.1"/>
    <property type="molecule type" value="Genomic_DNA"/>
</dbReference>
<evidence type="ECO:0000256" key="5">
    <source>
        <dbReference type="ARBA" id="ARBA00023163"/>
    </source>
</evidence>
<evidence type="ECO:0000313" key="9">
    <source>
        <dbReference type="EMBL" id="KAF4509880.1"/>
    </source>
</evidence>
<dbReference type="GO" id="GO:0003712">
    <property type="term" value="F:transcription coregulator activity"/>
    <property type="evidence" value="ECO:0007669"/>
    <property type="project" value="InterPro"/>
</dbReference>
<comment type="subunit">
    <text evidence="8">Component of the Mediator complex.</text>
</comment>
<evidence type="ECO:0000256" key="1">
    <source>
        <dbReference type="ARBA" id="ARBA00004123"/>
    </source>
</evidence>
<dbReference type="PANTHER" id="PTHR13114">
    <property type="entry name" value="MEDIATOR OF RNA POLYMERASE II TRANSCRIPTION SUBUNIT 17"/>
    <property type="match status" value="1"/>
</dbReference>
<comment type="subcellular location">
    <subcellularLocation>
        <location evidence="1 8">Nucleus</location>
    </subcellularLocation>
</comment>
<dbReference type="Gene3D" id="6.10.250.2620">
    <property type="match status" value="1"/>
</dbReference>
<keyword evidence="4 8" id="KW-0805">Transcription regulation</keyword>
<evidence type="ECO:0000256" key="4">
    <source>
        <dbReference type="ARBA" id="ARBA00023015"/>
    </source>
</evidence>
<proteinExistence type="inferred from homology"/>
<dbReference type="InterPro" id="IPR019313">
    <property type="entry name" value="Mediator_Med17"/>
</dbReference>
<dbReference type="Proteomes" id="UP000557566">
    <property type="component" value="Unassembled WGS sequence"/>
</dbReference>
<dbReference type="GO" id="GO:0070847">
    <property type="term" value="C:core mediator complex"/>
    <property type="evidence" value="ECO:0007669"/>
    <property type="project" value="TreeGrafter"/>
</dbReference>
<keyword evidence="8" id="KW-0010">Activator</keyword>
<evidence type="ECO:0000256" key="3">
    <source>
        <dbReference type="ARBA" id="ARBA00019610"/>
    </source>
</evidence>
<protein>
    <recommendedName>
        <fullName evidence="3 8">Mediator of RNA polymerase II transcription subunit 17</fullName>
    </recommendedName>
    <alternativeName>
        <fullName evidence="7 8">Mediator complex subunit 17</fullName>
    </alternativeName>
</protein>
<dbReference type="Pfam" id="PF10156">
    <property type="entry name" value="Med17"/>
    <property type="match status" value="1"/>
</dbReference>
<evidence type="ECO:0000256" key="2">
    <source>
        <dbReference type="ARBA" id="ARBA00005635"/>
    </source>
</evidence>
<sequence>MAFIDDGQPLSLRPFPVAGKEPKNLADFIARVNAQAGGFRALTETKLLEEIRAGGDSNGAAVEQHDVEMADAADDDDAAAKDASAARMEVLRNIDIAGNTAMLTLDSLSLLLSKQNPTTASLTLSQQLRDMVGIGTLGADKLDEPSSSEAKTKAREEVALGWTLLEINKTRDAAEDASSLLESEVEIESRYWEDVMAVKKAGWSPCRVPHERHTLGVRFGFSEASAEFKNNGLAPMRRGEDGSVELDLGRLGGISEGLVVTYQRDGQVVGRSVPRRRSAGDPSLESRVLEARNTIFSQELWHELTREARTLAAYDVRLEGSRLEYKVDKASSVTLELLPLASCPEADDALPENSAAEAISASLHMLLSYAHRCNELTRTRPMPPHVPRSPGQQTYALLRPIIARMTSLRSTRACAQRVGRLAQALRAAGFTSSFTLRTPDVLSATTDPGAAAPNQPPAAHTLVRNMLQPLEFAVDLDLLPGASLTIRGRTILFPVTATLYHVALAPSSPLLQGHCAPYPDGYPHLGALCDYLNTTVARVLTSHFLADLAAGGPPGGPRWTQSLVGTAICDVDTETLQMHFSVEQQPSHTALVLTAAVTVGRVPHRRVWRWTSSPQALDAEPRPLARVVAAAAAAAELSS</sequence>
<dbReference type="GO" id="GO:0016592">
    <property type="term" value="C:mediator complex"/>
    <property type="evidence" value="ECO:0007669"/>
    <property type="project" value="InterPro"/>
</dbReference>
<keyword evidence="6 8" id="KW-0539">Nucleus</keyword>
<gene>
    <name evidence="8" type="primary">MED17</name>
    <name evidence="9" type="ORF">G6O67_001817</name>
</gene>
<evidence type="ECO:0000256" key="7">
    <source>
        <dbReference type="ARBA" id="ARBA00032014"/>
    </source>
</evidence>
<keyword evidence="5 8" id="KW-0804">Transcription</keyword>
<comment type="function">
    <text evidence="8">Component of the Mediator complex, a coactivator involved in the regulated transcription of nearly all RNA polymerase II-dependent genes. Mediator functions as a bridge to convey information from gene-specific regulatory proteins to the basal RNA polymerase II transcription machinery. Mediator is recruited to promoters by direct interactions with regulatory proteins and serves as a scaffold for the assembly of a functional preinitiation complex with RNA polymerase II and the general transcription factors.</text>
</comment>
<comment type="caution">
    <text evidence="9">The sequence shown here is derived from an EMBL/GenBank/DDBJ whole genome shotgun (WGS) entry which is preliminary data.</text>
</comment>
<reference evidence="9 10" key="1">
    <citation type="journal article" date="2020" name="Genome Biol. Evol.">
        <title>A new high-quality draft genome assembly of the Chinese cordyceps Ophiocordyceps sinensis.</title>
        <authorList>
            <person name="Shu R."/>
            <person name="Zhang J."/>
            <person name="Meng Q."/>
            <person name="Zhang H."/>
            <person name="Zhou G."/>
            <person name="Li M."/>
            <person name="Wu P."/>
            <person name="Zhao Y."/>
            <person name="Chen C."/>
            <person name="Qin Q."/>
        </authorList>
    </citation>
    <scope>NUCLEOTIDE SEQUENCE [LARGE SCALE GENOMIC DNA]</scope>
    <source>
        <strain evidence="9 10">IOZ07</strain>
    </source>
</reference>
<accession>A0A8H4PT07</accession>
<dbReference type="GO" id="GO:0006357">
    <property type="term" value="P:regulation of transcription by RNA polymerase II"/>
    <property type="evidence" value="ECO:0007669"/>
    <property type="project" value="InterPro"/>
</dbReference>
<organism evidence="9 10">
    <name type="scientific">Ophiocordyceps sinensis</name>
    <dbReference type="NCBI Taxonomy" id="72228"/>
    <lineage>
        <taxon>Eukaryota</taxon>
        <taxon>Fungi</taxon>
        <taxon>Dikarya</taxon>
        <taxon>Ascomycota</taxon>
        <taxon>Pezizomycotina</taxon>
        <taxon>Sordariomycetes</taxon>
        <taxon>Hypocreomycetidae</taxon>
        <taxon>Hypocreales</taxon>
        <taxon>Ophiocordycipitaceae</taxon>
        <taxon>Ophiocordyceps</taxon>
    </lineage>
</organism>
<name>A0A8H4PT07_9HYPO</name>
<evidence type="ECO:0000313" key="10">
    <source>
        <dbReference type="Proteomes" id="UP000557566"/>
    </source>
</evidence>
<evidence type="ECO:0000256" key="6">
    <source>
        <dbReference type="ARBA" id="ARBA00023242"/>
    </source>
</evidence>
<dbReference type="PANTHER" id="PTHR13114:SF7">
    <property type="entry name" value="MEDIATOR OF RNA POLYMERASE II TRANSCRIPTION SUBUNIT 17"/>
    <property type="match status" value="1"/>
</dbReference>
<dbReference type="AlphaFoldDB" id="A0A8H4PT07"/>